<keyword evidence="9 12" id="KW-0328">Glycosyltransferase</keyword>
<organism evidence="14 15">
    <name type="scientific">Polynucleobacter antarcticus</name>
    <dbReference type="NCBI Taxonomy" id="1743162"/>
    <lineage>
        <taxon>Bacteria</taxon>
        <taxon>Pseudomonadati</taxon>
        <taxon>Pseudomonadota</taxon>
        <taxon>Betaproteobacteria</taxon>
        <taxon>Burkholderiales</taxon>
        <taxon>Burkholderiaceae</taxon>
        <taxon>Polynucleobacter</taxon>
    </lineage>
</organism>
<protein>
    <recommendedName>
        <fullName evidence="7 12">Adenine phosphoribosyltransferase</fullName>
        <shortName evidence="12">APRT</shortName>
        <ecNumber evidence="7 12">2.4.2.7</ecNumber>
    </recommendedName>
</protein>
<comment type="similarity">
    <text evidence="5 12">Belongs to the purine/pyrimidine phosphoribosyltransferase family.</text>
</comment>
<dbReference type="CDD" id="cd06223">
    <property type="entry name" value="PRTases_typeI"/>
    <property type="match status" value="1"/>
</dbReference>
<dbReference type="PANTHER" id="PTHR32315:SF3">
    <property type="entry name" value="ADENINE PHOSPHORIBOSYLTRANSFERASE"/>
    <property type="match status" value="1"/>
</dbReference>
<dbReference type="GO" id="GO:0044209">
    <property type="term" value="P:AMP salvage"/>
    <property type="evidence" value="ECO:0007669"/>
    <property type="project" value="UniProtKB-UniRule"/>
</dbReference>
<dbReference type="SUPFAM" id="SSF53271">
    <property type="entry name" value="PRTase-like"/>
    <property type="match status" value="1"/>
</dbReference>
<evidence type="ECO:0000256" key="6">
    <source>
        <dbReference type="ARBA" id="ARBA00011738"/>
    </source>
</evidence>
<proteinExistence type="inferred from homology"/>
<comment type="pathway">
    <text evidence="4 12">Purine metabolism; AMP biosynthesis via salvage pathway; AMP from adenine: step 1/1.</text>
</comment>
<evidence type="ECO:0000259" key="13">
    <source>
        <dbReference type="Pfam" id="PF00156"/>
    </source>
</evidence>
<dbReference type="EMBL" id="CP028941">
    <property type="protein sequence ID" value="QKM62640.1"/>
    <property type="molecule type" value="Genomic_DNA"/>
</dbReference>
<feature type="domain" description="Phosphoribosyltransferase" evidence="13">
    <location>
        <begin position="39"/>
        <end position="148"/>
    </location>
</feature>
<dbReference type="GO" id="GO:0005737">
    <property type="term" value="C:cytoplasm"/>
    <property type="evidence" value="ECO:0007669"/>
    <property type="project" value="UniProtKB-SubCell"/>
</dbReference>
<comment type="subunit">
    <text evidence="6 12">Homodimer.</text>
</comment>
<dbReference type="AlphaFoldDB" id="A0A6M9PID4"/>
<dbReference type="InterPro" id="IPR029057">
    <property type="entry name" value="PRTase-like"/>
</dbReference>
<dbReference type="Gene3D" id="3.40.50.2020">
    <property type="match status" value="1"/>
</dbReference>
<comment type="function">
    <text evidence="2 12">Catalyzes a salvage reaction resulting in the formation of AMP, that is energically less costly than de novo synthesis.</text>
</comment>
<reference evidence="14 15" key="1">
    <citation type="submission" date="2018-04" db="EMBL/GenBank/DDBJ databases">
        <title>Polynucleobacter sp. LimPoW16 genome.</title>
        <authorList>
            <person name="Hahn M.W."/>
        </authorList>
    </citation>
    <scope>NUCLEOTIDE SEQUENCE [LARGE SCALE GENOMIC DNA]</scope>
    <source>
        <strain evidence="14 15">LimPoW16</strain>
    </source>
</reference>
<dbReference type="InterPro" id="IPR005764">
    <property type="entry name" value="Ade_phspho_trans"/>
</dbReference>
<dbReference type="GO" id="GO:0006166">
    <property type="term" value="P:purine ribonucleoside salvage"/>
    <property type="evidence" value="ECO:0007669"/>
    <property type="project" value="UniProtKB-KW"/>
</dbReference>
<dbReference type="PANTHER" id="PTHR32315">
    <property type="entry name" value="ADENINE PHOSPHORIBOSYLTRANSFERASE"/>
    <property type="match status" value="1"/>
</dbReference>
<dbReference type="NCBIfam" id="NF002636">
    <property type="entry name" value="PRK02304.1-5"/>
    <property type="match status" value="1"/>
</dbReference>
<dbReference type="HAMAP" id="MF_00004">
    <property type="entry name" value="Aden_phosphoribosyltr"/>
    <property type="match status" value="1"/>
</dbReference>
<evidence type="ECO:0000256" key="7">
    <source>
        <dbReference type="ARBA" id="ARBA00011893"/>
    </source>
</evidence>
<dbReference type="GO" id="GO:0006168">
    <property type="term" value="P:adenine salvage"/>
    <property type="evidence" value="ECO:0007669"/>
    <property type="project" value="InterPro"/>
</dbReference>
<comment type="catalytic activity">
    <reaction evidence="1 12">
        <text>AMP + diphosphate = 5-phospho-alpha-D-ribose 1-diphosphate + adenine</text>
        <dbReference type="Rhea" id="RHEA:16609"/>
        <dbReference type="ChEBI" id="CHEBI:16708"/>
        <dbReference type="ChEBI" id="CHEBI:33019"/>
        <dbReference type="ChEBI" id="CHEBI:58017"/>
        <dbReference type="ChEBI" id="CHEBI:456215"/>
        <dbReference type="EC" id="2.4.2.7"/>
    </reaction>
</comment>
<sequence>MNLLDYLPGVPDFPKPGILFRDISPLLANPTAFQEAILRLERLAEEFNYTHILGIESRGFIFGAALAHHTHKGFALARKPNKLPLASHRESYGLEYGSDALEIAQSSLPLGSRVLIVDDVLATGGTIVAASKLLEKAGFKVAGALTLLEIFGLNGGQLLTDTGIVNKTVLIA</sequence>
<accession>A0A6M9PID4</accession>
<dbReference type="InterPro" id="IPR000836">
    <property type="entry name" value="PRTase_dom"/>
</dbReference>
<dbReference type="KEGG" id="pani:DCO16_05955"/>
<evidence type="ECO:0000256" key="4">
    <source>
        <dbReference type="ARBA" id="ARBA00004659"/>
    </source>
</evidence>
<dbReference type="GO" id="GO:0003999">
    <property type="term" value="F:adenine phosphoribosyltransferase activity"/>
    <property type="evidence" value="ECO:0007669"/>
    <property type="project" value="UniProtKB-UniRule"/>
</dbReference>
<evidence type="ECO:0000313" key="15">
    <source>
        <dbReference type="Proteomes" id="UP000500806"/>
    </source>
</evidence>
<dbReference type="Pfam" id="PF00156">
    <property type="entry name" value="Pribosyltran"/>
    <property type="match status" value="1"/>
</dbReference>
<keyword evidence="8 12" id="KW-0963">Cytoplasm</keyword>
<dbReference type="EC" id="2.4.2.7" evidence="7 12"/>
<dbReference type="GO" id="GO:0002055">
    <property type="term" value="F:adenine binding"/>
    <property type="evidence" value="ECO:0007669"/>
    <property type="project" value="TreeGrafter"/>
</dbReference>
<evidence type="ECO:0000256" key="1">
    <source>
        <dbReference type="ARBA" id="ARBA00000868"/>
    </source>
</evidence>
<keyword evidence="11 12" id="KW-0660">Purine salvage</keyword>
<dbReference type="InterPro" id="IPR050054">
    <property type="entry name" value="UPRTase/APRTase"/>
</dbReference>
<dbReference type="UniPathway" id="UPA00588">
    <property type="reaction ID" value="UER00646"/>
</dbReference>
<keyword evidence="15" id="KW-1185">Reference proteome</keyword>
<evidence type="ECO:0000256" key="9">
    <source>
        <dbReference type="ARBA" id="ARBA00022676"/>
    </source>
</evidence>
<evidence type="ECO:0000256" key="2">
    <source>
        <dbReference type="ARBA" id="ARBA00003968"/>
    </source>
</evidence>
<evidence type="ECO:0000256" key="12">
    <source>
        <dbReference type="HAMAP-Rule" id="MF_00004"/>
    </source>
</evidence>
<gene>
    <name evidence="12" type="primary">apt</name>
    <name evidence="14" type="ORF">DCO16_05955</name>
</gene>
<dbReference type="Proteomes" id="UP000500806">
    <property type="component" value="Chromosome"/>
</dbReference>
<dbReference type="FunFam" id="3.40.50.2020:FF:000004">
    <property type="entry name" value="Adenine phosphoribosyltransferase"/>
    <property type="match status" value="1"/>
</dbReference>
<comment type="subcellular location">
    <subcellularLocation>
        <location evidence="3 12">Cytoplasm</location>
    </subcellularLocation>
</comment>
<keyword evidence="10 12" id="KW-0808">Transferase</keyword>
<dbReference type="RefSeq" id="WP_173942801.1">
    <property type="nucleotide sequence ID" value="NZ_CBCSCD010000001.1"/>
</dbReference>
<evidence type="ECO:0000313" key="14">
    <source>
        <dbReference type="EMBL" id="QKM62640.1"/>
    </source>
</evidence>
<evidence type="ECO:0000256" key="5">
    <source>
        <dbReference type="ARBA" id="ARBA00008391"/>
    </source>
</evidence>
<dbReference type="GO" id="GO:0016208">
    <property type="term" value="F:AMP binding"/>
    <property type="evidence" value="ECO:0007669"/>
    <property type="project" value="TreeGrafter"/>
</dbReference>
<evidence type="ECO:0000256" key="3">
    <source>
        <dbReference type="ARBA" id="ARBA00004496"/>
    </source>
</evidence>
<evidence type="ECO:0000256" key="11">
    <source>
        <dbReference type="ARBA" id="ARBA00022726"/>
    </source>
</evidence>
<name>A0A6M9PID4_9BURK</name>
<evidence type="ECO:0000256" key="10">
    <source>
        <dbReference type="ARBA" id="ARBA00022679"/>
    </source>
</evidence>
<evidence type="ECO:0000256" key="8">
    <source>
        <dbReference type="ARBA" id="ARBA00022490"/>
    </source>
</evidence>